<comment type="subcellular location">
    <subcellularLocation>
        <location evidence="1 9">Cell inner membrane</location>
        <topology evidence="1 9">Single-pass membrane protein</topology>
    </subcellularLocation>
</comment>
<keyword evidence="14" id="KW-1185">Reference proteome</keyword>
<organism evidence="13 14">
    <name type="scientific">Mesorhizobium retamae</name>
    <dbReference type="NCBI Taxonomy" id="2912854"/>
    <lineage>
        <taxon>Bacteria</taxon>
        <taxon>Pseudomonadati</taxon>
        <taxon>Pseudomonadota</taxon>
        <taxon>Alphaproteobacteria</taxon>
        <taxon>Hyphomicrobiales</taxon>
        <taxon>Phyllobacteriaceae</taxon>
        <taxon>Mesorhizobium</taxon>
    </lineage>
</organism>
<dbReference type="RefSeq" id="WP_239370239.1">
    <property type="nucleotide sequence ID" value="NZ_JAKREW010000051.1"/>
</dbReference>
<evidence type="ECO:0000256" key="6">
    <source>
        <dbReference type="ARBA" id="ARBA00022692"/>
    </source>
</evidence>
<keyword evidence="4 9" id="KW-1003">Cell membrane</keyword>
<dbReference type="NCBIfam" id="TIGR01843">
    <property type="entry name" value="type_I_hlyD"/>
    <property type="match status" value="1"/>
</dbReference>
<name>A0ABS9QMR2_9HYPH</name>
<dbReference type="InterPro" id="IPR050739">
    <property type="entry name" value="MFP"/>
</dbReference>
<evidence type="ECO:0000256" key="3">
    <source>
        <dbReference type="ARBA" id="ARBA00022448"/>
    </source>
</evidence>
<keyword evidence="6 9" id="KW-0812">Transmembrane</keyword>
<evidence type="ECO:0000256" key="7">
    <source>
        <dbReference type="ARBA" id="ARBA00022989"/>
    </source>
</evidence>
<feature type="transmembrane region" description="Helical" evidence="9">
    <location>
        <begin position="20"/>
        <end position="39"/>
    </location>
</feature>
<feature type="domain" description="AprE-like beta-barrel" evidence="12">
    <location>
        <begin position="326"/>
        <end position="413"/>
    </location>
</feature>
<comment type="caution">
    <text evidence="13">The sequence shown here is derived from an EMBL/GenBank/DDBJ whole genome shotgun (WGS) entry which is preliminary data.</text>
</comment>
<evidence type="ECO:0000256" key="8">
    <source>
        <dbReference type="ARBA" id="ARBA00023136"/>
    </source>
</evidence>
<dbReference type="PRINTS" id="PR01490">
    <property type="entry name" value="RTXTOXIND"/>
</dbReference>
<keyword evidence="10" id="KW-0175">Coiled coil</keyword>
<accession>A0ABS9QMR2</accession>
<evidence type="ECO:0000256" key="2">
    <source>
        <dbReference type="ARBA" id="ARBA00009477"/>
    </source>
</evidence>
<dbReference type="EMBL" id="JAKREW010000051">
    <property type="protein sequence ID" value="MCG7508732.1"/>
    <property type="molecule type" value="Genomic_DNA"/>
</dbReference>
<evidence type="ECO:0000256" key="4">
    <source>
        <dbReference type="ARBA" id="ARBA00022475"/>
    </source>
</evidence>
<feature type="coiled-coil region" evidence="10">
    <location>
        <begin position="169"/>
        <end position="196"/>
    </location>
</feature>
<evidence type="ECO:0000256" key="1">
    <source>
        <dbReference type="ARBA" id="ARBA00004377"/>
    </source>
</evidence>
<dbReference type="InterPro" id="IPR010129">
    <property type="entry name" value="T1SS_HlyD"/>
</dbReference>
<dbReference type="Gene3D" id="2.40.30.170">
    <property type="match status" value="1"/>
</dbReference>
<gene>
    <name evidence="13" type="ORF">L4923_27220</name>
</gene>
<evidence type="ECO:0000256" key="5">
    <source>
        <dbReference type="ARBA" id="ARBA00022519"/>
    </source>
</evidence>
<feature type="domain" description="AprE-like long alpha-helical hairpin" evidence="11">
    <location>
        <begin position="94"/>
        <end position="284"/>
    </location>
</feature>
<reference evidence="13 14" key="1">
    <citation type="submission" date="2022-02" db="EMBL/GenBank/DDBJ databases">
        <title>Draft genome sequence of Mezorhizobium retamae strain IRAMC:0171 isolated from Retama raetam nodules.</title>
        <authorList>
            <person name="Bengaied R."/>
            <person name="Sbissi I."/>
            <person name="Huber K."/>
            <person name="Ghodbane F."/>
            <person name="Nouioui I."/>
            <person name="Tarhouni M."/>
            <person name="Gtari M."/>
        </authorList>
    </citation>
    <scope>NUCLEOTIDE SEQUENCE [LARGE SCALE GENOMIC DNA]</scope>
    <source>
        <strain evidence="13 14">IRAMC:0171</strain>
    </source>
</reference>
<comment type="similarity">
    <text evidence="2 9">Belongs to the membrane fusion protein (MFP) (TC 8.A.1) family.</text>
</comment>
<keyword evidence="7 9" id="KW-1133">Transmembrane helix</keyword>
<keyword evidence="5 9" id="KW-0997">Cell inner membrane</keyword>
<dbReference type="PANTHER" id="PTHR30386:SF17">
    <property type="entry name" value="ALKALINE PROTEASE SECRETION PROTEIN APRE"/>
    <property type="match status" value="1"/>
</dbReference>
<sequence length="437" mass="47172">MTTITVPDSAAYRNPWRPAAWGAASLLAFILLVVGWGYVAPLSSAAIAEGSLQVQAQRQSVAHPYGGVISRLLVSEGQHVERGQPLIELDGTESRAKLDIAKAEVMTLVARQARLFCERDNADSSCLEKFRAKANPSEGMEETVANESAVKIARAHQYEAEKGMLVSKVAQLREKIAGLQSQKEGLSKQNALMTEEMEGARKLAKSGFAPKTRVLELERAAARILADMGSRTAEISTATQEIGEAELAIAKLDHSRINEIVDLIRTTQSSLAEAMPKFKAAQDVMDRTVIKSPVSGSIVDLSVFTEGGVIQAGQRLMDIVPADNPMIVEARLPLSDINGVKAGAAANIWLTGVPRNERPQLRGEIISISADKITDSRSGLNYFAIRTKINSDDLRNSTIPLQPGMPAEVVVTNGSRTLIAYLLGPLLDEVGHAFREE</sequence>
<dbReference type="SUPFAM" id="SSF111369">
    <property type="entry name" value="HlyD-like secretion proteins"/>
    <property type="match status" value="2"/>
</dbReference>
<evidence type="ECO:0000256" key="10">
    <source>
        <dbReference type="SAM" id="Coils"/>
    </source>
</evidence>
<dbReference type="Gene3D" id="2.40.50.100">
    <property type="match status" value="1"/>
</dbReference>
<evidence type="ECO:0000256" key="9">
    <source>
        <dbReference type="RuleBase" id="RU365093"/>
    </source>
</evidence>
<evidence type="ECO:0000313" key="13">
    <source>
        <dbReference type="EMBL" id="MCG7508732.1"/>
    </source>
</evidence>
<dbReference type="PANTHER" id="PTHR30386">
    <property type="entry name" value="MEMBRANE FUSION SUBUNIT OF EMRAB-TOLC MULTIDRUG EFFLUX PUMP"/>
    <property type="match status" value="1"/>
</dbReference>
<proteinExistence type="inferred from homology"/>
<keyword evidence="3 9" id="KW-0813">Transport</keyword>
<dbReference type="InterPro" id="IPR058781">
    <property type="entry name" value="HH_AprE-like"/>
</dbReference>
<dbReference type="Pfam" id="PF26002">
    <property type="entry name" value="Beta-barrel_AprE"/>
    <property type="match status" value="1"/>
</dbReference>
<evidence type="ECO:0000259" key="11">
    <source>
        <dbReference type="Pfam" id="PF25994"/>
    </source>
</evidence>
<evidence type="ECO:0000259" key="12">
    <source>
        <dbReference type="Pfam" id="PF26002"/>
    </source>
</evidence>
<evidence type="ECO:0000313" key="14">
    <source>
        <dbReference type="Proteomes" id="UP001201701"/>
    </source>
</evidence>
<keyword evidence="8 9" id="KW-0472">Membrane</keyword>
<dbReference type="Proteomes" id="UP001201701">
    <property type="component" value="Unassembled WGS sequence"/>
</dbReference>
<dbReference type="InterPro" id="IPR058982">
    <property type="entry name" value="Beta-barrel_AprE"/>
</dbReference>
<protein>
    <recommendedName>
        <fullName evidence="9">Membrane fusion protein (MFP) family protein</fullName>
    </recommendedName>
</protein>
<dbReference type="Pfam" id="PF25994">
    <property type="entry name" value="HH_AprE"/>
    <property type="match status" value="1"/>
</dbReference>